<dbReference type="InterPro" id="IPR003961">
    <property type="entry name" value="FN3_dom"/>
</dbReference>
<organism evidence="2 3">
    <name type="scientific">Anaeromassilibacillus senegalensis</name>
    <dbReference type="NCBI Taxonomy" id="1673717"/>
    <lineage>
        <taxon>Bacteria</taxon>
        <taxon>Bacillati</taxon>
        <taxon>Bacillota</taxon>
        <taxon>Clostridia</taxon>
        <taxon>Eubacteriales</taxon>
        <taxon>Acutalibacteraceae</taxon>
        <taxon>Anaeromassilibacillus</taxon>
    </lineage>
</organism>
<gene>
    <name evidence="2" type="ORF">JQM67_10385</name>
</gene>
<evidence type="ECO:0000313" key="3">
    <source>
        <dbReference type="Proteomes" id="UP001299220"/>
    </source>
</evidence>
<dbReference type="PROSITE" id="PS50853">
    <property type="entry name" value="FN3"/>
    <property type="match status" value="1"/>
</dbReference>
<comment type="caution">
    <text evidence="2">The sequence shown here is derived from an EMBL/GenBank/DDBJ whole genome shotgun (WGS) entry which is preliminary data.</text>
</comment>
<dbReference type="Proteomes" id="UP001299220">
    <property type="component" value="Unassembled WGS sequence"/>
</dbReference>
<dbReference type="EMBL" id="JAFBIT010000003">
    <property type="protein sequence ID" value="MCF2653009.1"/>
    <property type="molecule type" value="Genomic_DNA"/>
</dbReference>
<dbReference type="Gene3D" id="2.60.40.10">
    <property type="entry name" value="Immunoglobulins"/>
    <property type="match status" value="1"/>
</dbReference>
<dbReference type="SUPFAM" id="SSF49265">
    <property type="entry name" value="Fibronectin type III"/>
    <property type="match status" value="1"/>
</dbReference>
<accession>A0ABS9CPM1</accession>
<reference evidence="2 3" key="1">
    <citation type="submission" date="2020-12" db="EMBL/GenBank/DDBJ databases">
        <title>Whole genome sequences of gut porcine anaerobes.</title>
        <authorList>
            <person name="Kubasova T."/>
            <person name="Jahodarova E."/>
            <person name="Rychlik I."/>
        </authorList>
    </citation>
    <scope>NUCLEOTIDE SEQUENCE [LARGE SCALE GENOMIC DNA]</scope>
    <source>
        <strain evidence="2 3">An867</strain>
    </source>
</reference>
<dbReference type="CDD" id="cd00063">
    <property type="entry name" value="FN3"/>
    <property type="match status" value="1"/>
</dbReference>
<evidence type="ECO:0000259" key="1">
    <source>
        <dbReference type="PROSITE" id="PS50853"/>
    </source>
</evidence>
<dbReference type="InterPro" id="IPR008577">
    <property type="entry name" value="DUF859"/>
</dbReference>
<sequence>MALSGSFQNLPVNNFGLYCTWSATQSVTGNYSDVTLNVYLKYYALEVGSRADSTISINGTSETYTAPAINDYSSGQHTKLLKTKTVRVNHNADGTKSGVALSAYWRFSGTYSGTAISSITASTTITLDTIDRAAPTVSLSTSSITSSGVTISATSSATADIWQYSTDNGSTWTQFSTTAGTSASKAITGLSPNTTYYIKVRARKKSNQVYGTSSAATVKTLGGAVVNSVTALTADAATVKVVINVTVYEASYTNTLVIKNGSTAYLTISGLSWSKGTADRTVTLTAAQKTTLLTAMSTIKSFTGTFAVSSYSGSTQIGSTSSKTATVSTTAANSGPTLSGFTFADSYATTTAITGNDQLFIQGYSKLTVTPGTATAKNNATITNYTATCNGVSVSNTTGDALTVGVVSKSGTVAVVLTVTDSRGYTASVSKNITVLAYAKPKVSSLTLRRTNDIEAEMQLVFNGSISAITVDSVQKNSLLYVRYRYKATSATSYSSYVSILSAVTQSGTSFSYSNLELRSLASDQSWDVHIQIRDQLNSLSSLDLYYVIPQGTPLVALRKKMVGINTPTPAAALDVVGDAKVSGTLTATTLSGALAPAKLSAAVPISKGGTGATTAAAARTNLAVLPLAGGTVTGQVKSTYANAGGFLIEHGTANKDACFRATRSDTGVSVYMGVGSGGTNHGVYSYKLGKWLVYADGSNVYCNGTATNVTGTVAVAHGGTGATTAAAARTNLGITCTSLYNGSLSSGSITFNYGNYNAYLILGQPGSATAIAGIVVPKGMLTTSDVKYQITDESYYRCFNLKYSGTTATLTISTGSGTIKRVFGLT</sequence>
<name>A0ABS9CPM1_9FIRM</name>
<evidence type="ECO:0000313" key="2">
    <source>
        <dbReference type="EMBL" id="MCF2653009.1"/>
    </source>
</evidence>
<dbReference type="RefSeq" id="WP_235324036.1">
    <property type="nucleotide sequence ID" value="NZ_JAFBIT010000003.1"/>
</dbReference>
<dbReference type="InterPro" id="IPR036116">
    <property type="entry name" value="FN3_sf"/>
</dbReference>
<dbReference type="InterPro" id="IPR013783">
    <property type="entry name" value="Ig-like_fold"/>
</dbReference>
<proteinExistence type="predicted"/>
<feature type="domain" description="Fibronectin type-III" evidence="1">
    <location>
        <begin position="135"/>
        <end position="223"/>
    </location>
</feature>
<keyword evidence="3" id="KW-1185">Reference proteome</keyword>
<protein>
    <recommendedName>
        <fullName evidence="1">Fibronectin type-III domain-containing protein</fullName>
    </recommendedName>
</protein>
<dbReference type="Pfam" id="PF05895">
    <property type="entry name" value="DUF859"/>
    <property type="match status" value="1"/>
</dbReference>